<dbReference type="AlphaFoldDB" id="A0AAD7CBN6"/>
<feature type="region of interest" description="Disordered" evidence="1">
    <location>
        <begin position="163"/>
        <end position="191"/>
    </location>
</feature>
<sequence>MKPPCRYYCLTILLLITLGLFFGLFFRLNYPEIVRHGWPLTRCKVLSSEIATRYCCYSSCQDITCQSAPSNSPSCGTVISSIQNNFSPDACSANSSSCPMQVGSACGGGYKCCNTCCQQHLLPATPAASSAKLAPNTVRQEAPAQNTAPRTTAIVTAVHRPTISPAPSNAPFHDGVHHNASDTQDFSTNENKADDFLDSHAVNSTALCYFNPKNESQARVVL</sequence>
<evidence type="ECO:0000313" key="3">
    <source>
        <dbReference type="EMBL" id="KAJ7644499.1"/>
    </source>
</evidence>
<dbReference type="Proteomes" id="UP001221142">
    <property type="component" value="Unassembled WGS sequence"/>
</dbReference>
<dbReference type="EMBL" id="JARKIF010000003">
    <property type="protein sequence ID" value="KAJ7644499.1"/>
    <property type="molecule type" value="Genomic_DNA"/>
</dbReference>
<gene>
    <name evidence="3" type="ORF">FB45DRAFT_1053244</name>
</gene>
<feature type="transmembrane region" description="Helical" evidence="2">
    <location>
        <begin position="7"/>
        <end position="26"/>
    </location>
</feature>
<evidence type="ECO:0000256" key="2">
    <source>
        <dbReference type="SAM" id="Phobius"/>
    </source>
</evidence>
<protein>
    <submittedName>
        <fullName evidence="3">Uncharacterized protein</fullName>
    </submittedName>
</protein>
<proteinExistence type="predicted"/>
<reference evidence="3" key="1">
    <citation type="submission" date="2023-03" db="EMBL/GenBank/DDBJ databases">
        <title>Massive genome expansion in bonnet fungi (Mycena s.s.) driven by repeated elements and novel gene families across ecological guilds.</title>
        <authorList>
            <consortium name="Lawrence Berkeley National Laboratory"/>
            <person name="Harder C.B."/>
            <person name="Miyauchi S."/>
            <person name="Viragh M."/>
            <person name="Kuo A."/>
            <person name="Thoen E."/>
            <person name="Andreopoulos B."/>
            <person name="Lu D."/>
            <person name="Skrede I."/>
            <person name="Drula E."/>
            <person name="Henrissat B."/>
            <person name="Morin E."/>
            <person name="Kohler A."/>
            <person name="Barry K."/>
            <person name="LaButti K."/>
            <person name="Morin E."/>
            <person name="Salamov A."/>
            <person name="Lipzen A."/>
            <person name="Mereny Z."/>
            <person name="Hegedus B."/>
            <person name="Baldrian P."/>
            <person name="Stursova M."/>
            <person name="Weitz H."/>
            <person name="Taylor A."/>
            <person name="Grigoriev I.V."/>
            <person name="Nagy L.G."/>
            <person name="Martin F."/>
            <person name="Kauserud H."/>
        </authorList>
    </citation>
    <scope>NUCLEOTIDE SEQUENCE</scope>
    <source>
        <strain evidence="3">9284</strain>
    </source>
</reference>
<keyword evidence="2" id="KW-0812">Transmembrane</keyword>
<feature type="compositionally biased region" description="Polar residues" evidence="1">
    <location>
        <begin position="181"/>
        <end position="190"/>
    </location>
</feature>
<keyword evidence="2" id="KW-1133">Transmembrane helix</keyword>
<comment type="caution">
    <text evidence="3">The sequence shown here is derived from an EMBL/GenBank/DDBJ whole genome shotgun (WGS) entry which is preliminary data.</text>
</comment>
<keyword evidence="2" id="KW-0472">Membrane</keyword>
<keyword evidence="4" id="KW-1185">Reference proteome</keyword>
<accession>A0AAD7CBN6</accession>
<evidence type="ECO:0000313" key="4">
    <source>
        <dbReference type="Proteomes" id="UP001221142"/>
    </source>
</evidence>
<name>A0AAD7CBN6_9AGAR</name>
<evidence type="ECO:0000256" key="1">
    <source>
        <dbReference type="SAM" id="MobiDB-lite"/>
    </source>
</evidence>
<organism evidence="3 4">
    <name type="scientific">Roridomyces roridus</name>
    <dbReference type="NCBI Taxonomy" id="1738132"/>
    <lineage>
        <taxon>Eukaryota</taxon>
        <taxon>Fungi</taxon>
        <taxon>Dikarya</taxon>
        <taxon>Basidiomycota</taxon>
        <taxon>Agaricomycotina</taxon>
        <taxon>Agaricomycetes</taxon>
        <taxon>Agaricomycetidae</taxon>
        <taxon>Agaricales</taxon>
        <taxon>Marasmiineae</taxon>
        <taxon>Mycenaceae</taxon>
        <taxon>Roridomyces</taxon>
    </lineage>
</organism>